<feature type="transmembrane region" description="Helical" evidence="5">
    <location>
        <begin position="209"/>
        <end position="228"/>
    </location>
</feature>
<evidence type="ECO:0000256" key="3">
    <source>
        <dbReference type="ARBA" id="ARBA00022989"/>
    </source>
</evidence>
<feature type="transmembrane region" description="Helical" evidence="5">
    <location>
        <begin position="479"/>
        <end position="499"/>
    </location>
</feature>
<keyword evidence="3 5" id="KW-1133">Transmembrane helix</keyword>
<feature type="domain" description="Major facilitator superfamily (MFS) profile" evidence="6">
    <location>
        <begin position="46"/>
        <end position="502"/>
    </location>
</feature>
<dbReference type="PANTHER" id="PTHR23508">
    <property type="entry name" value="CARBOXYLIC ACID TRANSPORTER PROTEIN HOMOLOG"/>
    <property type="match status" value="1"/>
</dbReference>
<dbReference type="EMBL" id="MVCE01000003">
    <property type="protein sequence ID" value="PGF33775.1"/>
    <property type="molecule type" value="Genomic_DNA"/>
</dbReference>
<dbReference type="Proteomes" id="UP000256621">
    <property type="component" value="Chromosome"/>
</dbReference>
<accession>A0A2B7IQ24</accession>
<dbReference type="EMBL" id="CP031442">
    <property type="protein sequence ID" value="AXM07388.1"/>
    <property type="molecule type" value="Genomic_DNA"/>
</dbReference>
<feature type="transmembrane region" description="Helical" evidence="5">
    <location>
        <begin position="444"/>
        <end position="467"/>
    </location>
</feature>
<dbReference type="GO" id="GO:0046943">
    <property type="term" value="F:carboxylic acid transmembrane transporter activity"/>
    <property type="evidence" value="ECO:0007669"/>
    <property type="project" value="TreeGrafter"/>
</dbReference>
<evidence type="ECO:0000259" key="6">
    <source>
        <dbReference type="PROSITE" id="PS50850"/>
    </source>
</evidence>
<evidence type="ECO:0000256" key="5">
    <source>
        <dbReference type="SAM" id="Phobius"/>
    </source>
</evidence>
<evidence type="ECO:0000313" key="8">
    <source>
        <dbReference type="EMBL" id="PGF33775.1"/>
    </source>
</evidence>
<dbReference type="AlphaFoldDB" id="A0A2B7IQ24"/>
<dbReference type="GO" id="GO:0005886">
    <property type="term" value="C:plasma membrane"/>
    <property type="evidence" value="ECO:0007669"/>
    <property type="project" value="UniProtKB-SubCell"/>
</dbReference>
<organism evidence="8 9">
    <name type="scientific">Cutibacterium acnes</name>
    <name type="common">Propionibacterium acnes</name>
    <dbReference type="NCBI Taxonomy" id="1747"/>
    <lineage>
        <taxon>Bacteria</taxon>
        <taxon>Bacillati</taxon>
        <taxon>Actinomycetota</taxon>
        <taxon>Actinomycetes</taxon>
        <taxon>Propionibacteriales</taxon>
        <taxon>Propionibacteriaceae</taxon>
        <taxon>Cutibacterium</taxon>
    </lineage>
</organism>
<evidence type="ECO:0000313" key="9">
    <source>
        <dbReference type="Proteomes" id="UP000226191"/>
    </source>
</evidence>
<dbReference type="Proteomes" id="UP000226191">
    <property type="component" value="Unassembled WGS sequence"/>
</dbReference>
<evidence type="ECO:0000256" key="1">
    <source>
        <dbReference type="ARBA" id="ARBA00004651"/>
    </source>
</evidence>
<evidence type="ECO:0000256" key="4">
    <source>
        <dbReference type="ARBA" id="ARBA00023136"/>
    </source>
</evidence>
<keyword evidence="2 5" id="KW-0812">Transmembrane</keyword>
<reference evidence="8 9" key="1">
    <citation type="submission" date="2017-02" db="EMBL/GenBank/DDBJ databases">
        <title>Prevalence of linear plasmids in Cutibacterium acnes isolates obtained from cancerous prostatic tissue.</title>
        <authorList>
            <person name="Davidsson S."/>
            <person name="Bruggemann H."/>
        </authorList>
    </citation>
    <scope>NUCLEOTIDE SEQUENCE [LARGE SCALE GENOMIC DNA]</scope>
    <source>
        <strain evidence="8 9">11-78</strain>
    </source>
</reference>
<dbReference type="SUPFAM" id="SSF103473">
    <property type="entry name" value="MFS general substrate transporter"/>
    <property type="match status" value="1"/>
</dbReference>
<feature type="transmembrane region" description="Helical" evidence="5">
    <location>
        <begin position="381"/>
        <end position="399"/>
    </location>
</feature>
<keyword evidence="4 5" id="KW-0472">Membrane</keyword>
<feature type="transmembrane region" description="Helical" evidence="5">
    <location>
        <begin position="411"/>
        <end position="432"/>
    </location>
</feature>
<dbReference type="CDD" id="cd17316">
    <property type="entry name" value="MFS_SV2_like"/>
    <property type="match status" value="1"/>
</dbReference>
<protein>
    <submittedName>
        <fullName evidence="8">MFS transporter</fullName>
    </submittedName>
</protein>
<feature type="transmembrane region" description="Helical" evidence="5">
    <location>
        <begin position="89"/>
        <end position="107"/>
    </location>
</feature>
<dbReference type="InterPro" id="IPR005828">
    <property type="entry name" value="MFS_sugar_transport-like"/>
</dbReference>
<dbReference type="Pfam" id="PF00083">
    <property type="entry name" value="Sugar_tr"/>
    <property type="match status" value="1"/>
</dbReference>
<sequence>MFLTIWWSVWVYPAHAIPTWRRTAVSDAQATERTITSLIPARIDRLPWSTFHTMVIVGLGTAWILDGIEVQIVAANGFAKPLHMSTTEVTAAATFYLLGQVLGALFFGKLTDRIGRKKLFTLTLLVYLLGSGIAGLSFSTWFLYVCRFIAGSGIGGEYSAINSAIDELIPAQYRGRVDLSVNGTYWAGVMLGSVATIYLLDPTKVAEFWGWRIGFFIGPVLGIVVILIRKHIPESPRWMLTHGYGEQAEEIVAGIEQDVRESGHELEPVSDDQAITLEPEVRRQGRRNFSQRWVEFKESGAELVEVFLRRYWKRTVLGVTLMVTQSFLYNAIFFTYEIVLSQFYSVSKSDVGLYMIPFAVGNLLGPILLGRFFDTVGRRKMIFATYGIAALVLAISAILFQRDALTPTTHTIFWCVAFFFASAGASSAYLTVSEIFPLEVRGQAISYFFSIAQIAGAIAPFIFGNLIGDGSSRGPLVGGYFIGAGIMLTGGLVALFMGVDAEGKGLEAITDPLSRDRAKKSAARQAE</sequence>
<evidence type="ECO:0000313" key="10">
    <source>
        <dbReference type="Proteomes" id="UP000256621"/>
    </source>
</evidence>
<dbReference type="OrthoDB" id="9787026at2"/>
<feature type="transmembrane region" description="Helical" evidence="5">
    <location>
        <begin position="119"/>
        <end position="144"/>
    </location>
</feature>
<dbReference type="PANTHER" id="PTHR23508:SF10">
    <property type="entry name" value="CARBOXYLIC ACID TRANSPORTER PROTEIN HOMOLOG"/>
    <property type="match status" value="1"/>
</dbReference>
<dbReference type="InterPro" id="IPR020846">
    <property type="entry name" value="MFS_dom"/>
</dbReference>
<comment type="subcellular location">
    <subcellularLocation>
        <location evidence="1">Cell membrane</location>
        <topology evidence="1">Multi-pass membrane protein</topology>
    </subcellularLocation>
</comment>
<gene>
    <name evidence="8" type="ORF">B1B09_07580</name>
    <name evidence="7" type="ORF">DXN06_09865</name>
</gene>
<evidence type="ECO:0000313" key="7">
    <source>
        <dbReference type="EMBL" id="AXM07388.1"/>
    </source>
</evidence>
<dbReference type="InterPro" id="IPR036259">
    <property type="entry name" value="MFS_trans_sf"/>
</dbReference>
<proteinExistence type="predicted"/>
<dbReference type="PROSITE" id="PS50850">
    <property type="entry name" value="MFS"/>
    <property type="match status" value="1"/>
</dbReference>
<feature type="transmembrane region" description="Helical" evidence="5">
    <location>
        <begin position="351"/>
        <end position="369"/>
    </location>
</feature>
<reference evidence="7 10" key="2">
    <citation type="submission" date="2018-08" db="EMBL/GenBank/DDBJ databases">
        <title>Genome sequencing of Cutibacterium acnes KCOM 1315.</title>
        <authorList>
            <person name="Kook J.-K."/>
            <person name="Park S.-N."/>
            <person name="Lim Y.K."/>
        </authorList>
    </citation>
    <scope>NUCLEOTIDE SEQUENCE [LARGE SCALE GENOMIC DNA]</scope>
    <source>
        <strain evidence="7 10">KCOM 1315</strain>
    </source>
</reference>
<dbReference type="RefSeq" id="WP_002519475.1">
    <property type="nucleotide sequence ID" value="NZ_AP022844.1"/>
</dbReference>
<feature type="transmembrane region" description="Helical" evidence="5">
    <location>
        <begin position="316"/>
        <end position="339"/>
    </location>
</feature>
<name>A0A2B7IQ24_CUTAC</name>
<dbReference type="Gene3D" id="1.20.1250.20">
    <property type="entry name" value="MFS general substrate transporter like domains"/>
    <property type="match status" value="1"/>
</dbReference>
<evidence type="ECO:0000256" key="2">
    <source>
        <dbReference type="ARBA" id="ARBA00022692"/>
    </source>
</evidence>